<dbReference type="Proteomes" id="UP000464178">
    <property type="component" value="Chromosome"/>
</dbReference>
<dbReference type="PROSITE" id="PS00108">
    <property type="entry name" value="PROTEIN_KINASE_ST"/>
    <property type="match status" value="1"/>
</dbReference>
<evidence type="ECO:0000256" key="3">
    <source>
        <dbReference type="ARBA" id="ARBA00022679"/>
    </source>
</evidence>
<dbReference type="InterPro" id="IPR011009">
    <property type="entry name" value="Kinase-like_dom_sf"/>
</dbReference>
<evidence type="ECO:0000256" key="6">
    <source>
        <dbReference type="ARBA" id="ARBA00022840"/>
    </source>
</evidence>
<dbReference type="InterPro" id="IPR008271">
    <property type="entry name" value="Ser/Thr_kinase_AS"/>
</dbReference>
<feature type="binding site" evidence="7">
    <location>
        <position position="42"/>
    </location>
    <ligand>
        <name>ATP</name>
        <dbReference type="ChEBI" id="CHEBI:30616"/>
    </ligand>
</feature>
<dbReference type="PANTHER" id="PTHR43289">
    <property type="entry name" value="MITOGEN-ACTIVATED PROTEIN KINASE KINASE KINASE 20-RELATED"/>
    <property type="match status" value="1"/>
</dbReference>
<sequence length="659" mass="72706">MLIGQQIGPFEIEKELGSGAMGTVYRAKFHRSAEKVVPVALKVVALGLLGNEGAMARFEREANILKQLRHPHIVRLIAHGKINKANPYIAMEFIDGEALDRILARRGKLGWEEVVSYGKQLAEALQYAHDKGIIHRDLKPSNLMITRDGAMKLTDFGIAKDTDVTALTGANSTIGTAAYMSPEQCKGDRNLSNKSDLYSLGIVFFELLTGRKPFAAETTVEMFLKHVNESAPRIGKMVNELPPKFESLILQLLEKDKDDRPVDAAWVARILGEIEEDAFARKSAGLAVAQVRTAKPMNQSGEKMDATDKDAARALRGKKKKTKKKVAVPLYEQTWVHALAIIAVLAAIGTGVYFALKPAGPEKMFAAIEKADSAGAKADAAKRFLEAHGSKGGELVDRAAAIFKAATVSDREKQLGNRNEKSALRKAADGDDQDAFDNAMQAIDAEKGGDLGLAEAFWTKVKGRFPEEGNLPYTVNDEVLPKARWGWVAEKRLLDIKTARAEFGKLQQKIKESRLYEQPMKFDSGNPETIALRVLRLKEFSDPEKAYRTCETLIALTEKDSEKHAWFLVGTSMRSNTSKGASDPIAVRLQHLTNALNEMDRAVKQLKEGPESPEQMVVERNVRTRCREVAELYDDETDDKVRAAVTRAAKIAESVPKKS</sequence>
<dbReference type="KEGG" id="gms:SOIL9_17100"/>
<evidence type="ECO:0000256" key="7">
    <source>
        <dbReference type="PROSITE-ProRule" id="PRU10141"/>
    </source>
</evidence>
<dbReference type="AlphaFoldDB" id="A0A6P2D782"/>
<dbReference type="InterPro" id="IPR000719">
    <property type="entry name" value="Prot_kinase_dom"/>
</dbReference>
<dbReference type="SMART" id="SM00220">
    <property type="entry name" value="S_TKc"/>
    <property type="match status" value="1"/>
</dbReference>
<keyword evidence="2" id="KW-0723">Serine/threonine-protein kinase</keyword>
<evidence type="ECO:0000256" key="5">
    <source>
        <dbReference type="ARBA" id="ARBA00022777"/>
    </source>
</evidence>
<evidence type="ECO:0000256" key="4">
    <source>
        <dbReference type="ARBA" id="ARBA00022741"/>
    </source>
</evidence>
<dbReference type="Pfam" id="PF00069">
    <property type="entry name" value="Pkinase"/>
    <property type="match status" value="1"/>
</dbReference>
<proteinExistence type="predicted"/>
<dbReference type="SUPFAM" id="SSF56112">
    <property type="entry name" value="Protein kinase-like (PK-like)"/>
    <property type="match status" value="1"/>
</dbReference>
<feature type="domain" description="Protein kinase" evidence="9">
    <location>
        <begin position="10"/>
        <end position="280"/>
    </location>
</feature>
<keyword evidence="8" id="KW-1133">Transmembrane helix</keyword>
<dbReference type="InterPro" id="IPR017441">
    <property type="entry name" value="Protein_kinase_ATP_BS"/>
</dbReference>
<dbReference type="GO" id="GO:0004674">
    <property type="term" value="F:protein serine/threonine kinase activity"/>
    <property type="evidence" value="ECO:0007669"/>
    <property type="project" value="UniProtKB-KW"/>
</dbReference>
<evidence type="ECO:0000313" key="10">
    <source>
        <dbReference type="EMBL" id="VTR96004.1"/>
    </source>
</evidence>
<keyword evidence="8" id="KW-0472">Membrane</keyword>
<dbReference type="GO" id="GO:0005524">
    <property type="term" value="F:ATP binding"/>
    <property type="evidence" value="ECO:0007669"/>
    <property type="project" value="UniProtKB-UniRule"/>
</dbReference>
<dbReference type="RefSeq" id="WP_162670347.1">
    <property type="nucleotide sequence ID" value="NZ_LR593886.1"/>
</dbReference>
<dbReference type="PROSITE" id="PS50011">
    <property type="entry name" value="PROTEIN_KINASE_DOM"/>
    <property type="match status" value="1"/>
</dbReference>
<keyword evidence="6 7" id="KW-0067">ATP-binding</keyword>
<protein>
    <recommendedName>
        <fullName evidence="1">non-specific serine/threonine protein kinase</fullName>
        <ecNumber evidence="1">2.7.11.1</ecNumber>
    </recommendedName>
</protein>
<dbReference type="CDD" id="cd14014">
    <property type="entry name" value="STKc_PknB_like"/>
    <property type="match status" value="1"/>
</dbReference>
<evidence type="ECO:0000256" key="1">
    <source>
        <dbReference type="ARBA" id="ARBA00012513"/>
    </source>
</evidence>
<name>A0A6P2D782_9BACT</name>
<evidence type="ECO:0000259" key="9">
    <source>
        <dbReference type="PROSITE" id="PS50011"/>
    </source>
</evidence>
<reference evidence="10 11" key="1">
    <citation type="submission" date="2019-05" db="EMBL/GenBank/DDBJ databases">
        <authorList>
            <consortium name="Science for Life Laboratories"/>
        </authorList>
    </citation>
    <scope>NUCLEOTIDE SEQUENCE [LARGE SCALE GENOMIC DNA]</scope>
    <source>
        <strain evidence="10">Soil9</strain>
    </source>
</reference>
<gene>
    <name evidence="10" type="ORF">SOIL9_17100</name>
</gene>
<keyword evidence="8" id="KW-0812">Transmembrane</keyword>
<evidence type="ECO:0000256" key="8">
    <source>
        <dbReference type="SAM" id="Phobius"/>
    </source>
</evidence>
<dbReference type="PROSITE" id="PS00107">
    <property type="entry name" value="PROTEIN_KINASE_ATP"/>
    <property type="match status" value="1"/>
</dbReference>
<keyword evidence="11" id="KW-1185">Reference proteome</keyword>
<dbReference type="FunFam" id="1.10.510.10:FF:000021">
    <property type="entry name" value="Serine/threonine protein kinase"/>
    <property type="match status" value="1"/>
</dbReference>
<keyword evidence="3" id="KW-0808">Transferase</keyword>
<dbReference type="EMBL" id="LR593886">
    <property type="protein sequence ID" value="VTR96004.1"/>
    <property type="molecule type" value="Genomic_DNA"/>
</dbReference>
<keyword evidence="5" id="KW-0418">Kinase</keyword>
<keyword evidence="4 7" id="KW-0547">Nucleotide-binding</keyword>
<organism evidence="10 11">
    <name type="scientific">Gemmata massiliana</name>
    <dbReference type="NCBI Taxonomy" id="1210884"/>
    <lineage>
        <taxon>Bacteria</taxon>
        <taxon>Pseudomonadati</taxon>
        <taxon>Planctomycetota</taxon>
        <taxon>Planctomycetia</taxon>
        <taxon>Gemmatales</taxon>
        <taxon>Gemmataceae</taxon>
        <taxon>Gemmata</taxon>
    </lineage>
</organism>
<dbReference type="PANTHER" id="PTHR43289:SF6">
    <property type="entry name" value="SERINE_THREONINE-PROTEIN KINASE NEKL-3"/>
    <property type="match status" value="1"/>
</dbReference>
<dbReference type="Gene3D" id="1.10.510.10">
    <property type="entry name" value="Transferase(Phosphotransferase) domain 1"/>
    <property type="match status" value="1"/>
</dbReference>
<dbReference type="EC" id="2.7.11.1" evidence="1"/>
<evidence type="ECO:0000313" key="11">
    <source>
        <dbReference type="Proteomes" id="UP000464178"/>
    </source>
</evidence>
<evidence type="ECO:0000256" key="2">
    <source>
        <dbReference type="ARBA" id="ARBA00022527"/>
    </source>
</evidence>
<feature type="transmembrane region" description="Helical" evidence="8">
    <location>
        <begin position="335"/>
        <end position="356"/>
    </location>
</feature>
<accession>A0A6P2D782</accession>